<dbReference type="NCBIfam" id="TIGR00787">
    <property type="entry name" value="dctP"/>
    <property type="match status" value="1"/>
</dbReference>
<dbReference type="GO" id="GO:0055085">
    <property type="term" value="P:transmembrane transport"/>
    <property type="evidence" value="ECO:0007669"/>
    <property type="project" value="InterPro"/>
</dbReference>
<dbReference type="PIRSF" id="PIRSF006470">
    <property type="entry name" value="DctB"/>
    <property type="match status" value="1"/>
</dbReference>
<dbReference type="Gene3D" id="3.40.190.170">
    <property type="entry name" value="Bacterial extracellular solute-binding protein, family 7"/>
    <property type="match status" value="1"/>
</dbReference>
<dbReference type="PANTHER" id="PTHR33376">
    <property type="match status" value="1"/>
</dbReference>
<dbReference type="GO" id="GO:0030246">
    <property type="term" value="F:carbohydrate binding"/>
    <property type="evidence" value="ECO:0007669"/>
    <property type="project" value="TreeGrafter"/>
</dbReference>
<dbReference type="STRING" id="1247726.MIM_c10180"/>
<evidence type="ECO:0000256" key="1">
    <source>
        <dbReference type="ARBA" id="ARBA00022729"/>
    </source>
</evidence>
<keyword evidence="4" id="KW-1185">Reference proteome</keyword>
<evidence type="ECO:0000256" key="2">
    <source>
        <dbReference type="SAM" id="SignalP"/>
    </source>
</evidence>
<keyword evidence="1 2" id="KW-0732">Signal</keyword>
<dbReference type="PATRIC" id="fig|1247726.3.peg.1109"/>
<gene>
    <name evidence="3" type="ORF">MIM_c10180</name>
</gene>
<dbReference type="CDD" id="cd13675">
    <property type="entry name" value="PBP2_TRAP_SBP_like_5"/>
    <property type="match status" value="1"/>
</dbReference>
<proteinExistence type="predicted"/>
<organism evidence="3 4">
    <name type="scientific">Advenella mimigardefordensis (strain DSM 17166 / LMG 22922 / DPN7)</name>
    <dbReference type="NCBI Taxonomy" id="1247726"/>
    <lineage>
        <taxon>Bacteria</taxon>
        <taxon>Pseudomonadati</taxon>
        <taxon>Pseudomonadota</taxon>
        <taxon>Betaproteobacteria</taxon>
        <taxon>Burkholderiales</taxon>
        <taxon>Alcaligenaceae</taxon>
    </lineage>
</organism>
<keyword evidence="3" id="KW-0675">Receptor</keyword>
<dbReference type="InterPro" id="IPR004682">
    <property type="entry name" value="TRAP_DctP"/>
</dbReference>
<protein>
    <submittedName>
        <fullName evidence="3">TRAP transporter solute receptor, DctP family</fullName>
    </submittedName>
</protein>
<dbReference type="eggNOG" id="COG1638">
    <property type="taxonomic scope" value="Bacteria"/>
</dbReference>
<sequence length="335" mass="36625">MRAHWIKKALAASLLSAIVMAPAMAEQTLKLAYALSKTSHYGVAADAFEETLGKSTNGEFKVQQFPNSALGGEREVIEGLQLGTIDAAVVSTGATLNFVPETGVIDIPFLFRDLEHARKVLDGPIGQKLLADFPAKGLIALAWGEQGFRHLTNNVREVTTPADLKGLKIRTTENPIHITAFRKIGMLPTPMAWPEVATALQQGTIDGQENPISVIVSAKLSQMQKYLSLTAHVYGPALILVSPSVYESLSDEDKAKFKEAGLAAAKAMRKYVDEVETSGVATLKKEGMQVQEKVDHDAFVKAVEPVYPEFYKKIRQGTGRIHPQYQVKHRLYTEA</sequence>
<dbReference type="HOGENOM" id="CLU_036176_1_3_4"/>
<name>W0P8Q7_ADVMD</name>
<accession>W0P8Q7</accession>
<feature type="chain" id="PRO_5004793373" evidence="2">
    <location>
        <begin position="26"/>
        <end position="335"/>
    </location>
</feature>
<dbReference type="Pfam" id="PF03480">
    <property type="entry name" value="DctP"/>
    <property type="match status" value="1"/>
</dbReference>
<evidence type="ECO:0000313" key="3">
    <source>
        <dbReference type="EMBL" id="AHG63116.1"/>
    </source>
</evidence>
<dbReference type="AlphaFoldDB" id="W0P8Q7"/>
<dbReference type="PANTHER" id="PTHR33376:SF18">
    <property type="entry name" value="2,3-DIKETO-L-GULONATE-BINDING PERIPLASMIC PROTEIN YIAO"/>
    <property type="match status" value="1"/>
</dbReference>
<dbReference type="GO" id="GO:0030288">
    <property type="term" value="C:outer membrane-bounded periplasmic space"/>
    <property type="evidence" value="ECO:0007669"/>
    <property type="project" value="InterPro"/>
</dbReference>
<dbReference type="InterPro" id="IPR018389">
    <property type="entry name" value="DctP_fam"/>
</dbReference>
<dbReference type="NCBIfam" id="NF037995">
    <property type="entry name" value="TRAP_S1"/>
    <property type="match status" value="1"/>
</dbReference>
<evidence type="ECO:0000313" key="4">
    <source>
        <dbReference type="Proteomes" id="UP000019095"/>
    </source>
</evidence>
<dbReference type="Proteomes" id="UP000019095">
    <property type="component" value="Chromosome"/>
</dbReference>
<feature type="signal peptide" evidence="2">
    <location>
        <begin position="1"/>
        <end position="25"/>
    </location>
</feature>
<dbReference type="EMBL" id="CP003915">
    <property type="protein sequence ID" value="AHG63116.1"/>
    <property type="molecule type" value="Genomic_DNA"/>
</dbReference>
<dbReference type="InterPro" id="IPR038404">
    <property type="entry name" value="TRAP_DctP_sf"/>
</dbReference>
<reference evidence="3 4" key="1">
    <citation type="journal article" date="2014" name="Microbiology">
        <title>Unravelling the complete genome sequence of Advenella mimigardefordensis strain DPN7T and novel insights in the catabolism of the xenobiotic polythioester precursor 3,3'-dithiodipropionate.</title>
        <authorList>
            <person name="Wubbeler J.H."/>
            <person name="Hiessl S."/>
            <person name="Schuldes J."/>
            <person name="Thurmer A."/>
            <person name="Daniel R."/>
            <person name="Steinbuchel A."/>
        </authorList>
    </citation>
    <scope>NUCLEOTIDE SEQUENCE [LARGE SCALE GENOMIC DNA]</scope>
    <source>
        <strain evidence="4">DSM 17166 / LMG 22922 / DPN7</strain>
    </source>
</reference>
<dbReference type="KEGG" id="amim:MIM_c10180"/>